<evidence type="ECO:0000313" key="9">
    <source>
        <dbReference type="Proteomes" id="UP000767238"/>
    </source>
</evidence>
<dbReference type="InterPro" id="IPR052337">
    <property type="entry name" value="SAT4-like"/>
</dbReference>
<reference evidence="8" key="2">
    <citation type="submission" date="2021-08" db="EMBL/GenBank/DDBJ databases">
        <authorList>
            <person name="Gostincar C."/>
            <person name="Sun X."/>
            <person name="Song Z."/>
            <person name="Gunde-Cimerman N."/>
        </authorList>
    </citation>
    <scope>NUCLEOTIDE SEQUENCE</scope>
    <source>
        <strain evidence="8">EXF-8016</strain>
    </source>
</reference>
<dbReference type="AlphaFoldDB" id="A0A9P8G5U4"/>
<sequence>MAMASQEQIDLIMALVEQGIPLDQIPTGRPLPGQASHIHNPTSRGHMITTCDIIYMIIVCTVVAMRMYTRFRLVKNLWWDDWCTLFALACWIGETGLFQLAVTWGAGTHIYDLTVANIYPFMLRGWIVAAAIYSVTMVFSKLSILLLYRRLFPITNFAKRWWFVTGFTVAYSIGGIVASLFQCRPMASAWSLTIHADYCINTEKFYTANAALNVASDIMILVFPIPIVWGLEMDMRKKIILTGLFSMGSISCLVSILRIRSIIVLYKNGFSDLTWGLIEVVVWSQAELTAAMICTCTPCLRPLFENITPMLFSSITGSRKETSSNGYSSNGKSICTGDYRHKSTASKAASLNDVELESGIHKKVTVDVSVMGADDNDSQKSIIRHQ</sequence>
<comment type="similarity">
    <text evidence="5">Belongs to the SAT4 family.</text>
</comment>
<gene>
    <name evidence="8" type="ORF">KCV03_g9971</name>
</gene>
<evidence type="ECO:0000259" key="7">
    <source>
        <dbReference type="Pfam" id="PF20684"/>
    </source>
</evidence>
<comment type="subcellular location">
    <subcellularLocation>
        <location evidence="1">Membrane</location>
        <topology evidence="1">Multi-pass membrane protein</topology>
    </subcellularLocation>
</comment>
<feature type="transmembrane region" description="Helical" evidence="6">
    <location>
        <begin position="53"/>
        <end position="71"/>
    </location>
</feature>
<feature type="transmembrane region" description="Helical" evidence="6">
    <location>
        <begin position="126"/>
        <end position="148"/>
    </location>
</feature>
<keyword evidence="3 6" id="KW-1133">Transmembrane helix</keyword>
<feature type="domain" description="Rhodopsin" evidence="7">
    <location>
        <begin position="65"/>
        <end position="305"/>
    </location>
</feature>
<proteinExistence type="inferred from homology"/>
<dbReference type="GO" id="GO:0016020">
    <property type="term" value="C:membrane"/>
    <property type="evidence" value="ECO:0007669"/>
    <property type="project" value="UniProtKB-SubCell"/>
</dbReference>
<dbReference type="EMBL" id="JAHFYH010000160">
    <property type="protein sequence ID" value="KAH0210636.1"/>
    <property type="molecule type" value="Genomic_DNA"/>
</dbReference>
<name>A0A9P8G5U4_AURME</name>
<evidence type="ECO:0000313" key="8">
    <source>
        <dbReference type="EMBL" id="KAH0210636.1"/>
    </source>
</evidence>
<feature type="transmembrane region" description="Helical" evidence="6">
    <location>
        <begin position="210"/>
        <end position="231"/>
    </location>
</feature>
<reference evidence="8" key="1">
    <citation type="journal article" date="2021" name="J Fungi (Basel)">
        <title>Virulence traits and population genomics of the black yeast Aureobasidium melanogenum.</title>
        <authorList>
            <person name="Cernosa A."/>
            <person name="Sun X."/>
            <person name="Gostincar C."/>
            <person name="Fang C."/>
            <person name="Gunde-Cimerman N."/>
            <person name="Song Z."/>
        </authorList>
    </citation>
    <scope>NUCLEOTIDE SEQUENCE</scope>
    <source>
        <strain evidence="8">EXF-8016</strain>
    </source>
</reference>
<evidence type="ECO:0000256" key="5">
    <source>
        <dbReference type="ARBA" id="ARBA00038359"/>
    </source>
</evidence>
<dbReference type="Proteomes" id="UP000767238">
    <property type="component" value="Unassembled WGS sequence"/>
</dbReference>
<feature type="transmembrane region" description="Helical" evidence="6">
    <location>
        <begin position="83"/>
        <end position="106"/>
    </location>
</feature>
<keyword evidence="4 6" id="KW-0472">Membrane</keyword>
<dbReference type="PANTHER" id="PTHR33048">
    <property type="entry name" value="PTH11-LIKE INTEGRAL MEMBRANE PROTEIN (AFU_ORTHOLOGUE AFUA_5G11245)"/>
    <property type="match status" value="1"/>
</dbReference>
<feature type="transmembrane region" description="Helical" evidence="6">
    <location>
        <begin position="238"/>
        <end position="257"/>
    </location>
</feature>
<comment type="caution">
    <text evidence="8">The sequence shown here is derived from an EMBL/GenBank/DDBJ whole genome shotgun (WGS) entry which is preliminary data.</text>
</comment>
<evidence type="ECO:0000256" key="1">
    <source>
        <dbReference type="ARBA" id="ARBA00004141"/>
    </source>
</evidence>
<feature type="transmembrane region" description="Helical" evidence="6">
    <location>
        <begin position="160"/>
        <end position="181"/>
    </location>
</feature>
<dbReference type="Pfam" id="PF20684">
    <property type="entry name" value="Fung_rhodopsin"/>
    <property type="match status" value="1"/>
</dbReference>
<evidence type="ECO:0000256" key="4">
    <source>
        <dbReference type="ARBA" id="ARBA00023136"/>
    </source>
</evidence>
<keyword evidence="2 6" id="KW-0812">Transmembrane</keyword>
<feature type="non-terminal residue" evidence="8">
    <location>
        <position position="386"/>
    </location>
</feature>
<protein>
    <recommendedName>
        <fullName evidence="7">Rhodopsin domain-containing protein</fullName>
    </recommendedName>
</protein>
<evidence type="ECO:0000256" key="2">
    <source>
        <dbReference type="ARBA" id="ARBA00022692"/>
    </source>
</evidence>
<organism evidence="8 9">
    <name type="scientific">Aureobasidium melanogenum</name>
    <name type="common">Aureobasidium pullulans var. melanogenum</name>
    <dbReference type="NCBI Taxonomy" id="46634"/>
    <lineage>
        <taxon>Eukaryota</taxon>
        <taxon>Fungi</taxon>
        <taxon>Dikarya</taxon>
        <taxon>Ascomycota</taxon>
        <taxon>Pezizomycotina</taxon>
        <taxon>Dothideomycetes</taxon>
        <taxon>Dothideomycetidae</taxon>
        <taxon>Dothideales</taxon>
        <taxon>Saccotheciaceae</taxon>
        <taxon>Aureobasidium</taxon>
    </lineage>
</organism>
<accession>A0A9P8G5U4</accession>
<evidence type="ECO:0000256" key="3">
    <source>
        <dbReference type="ARBA" id="ARBA00022989"/>
    </source>
</evidence>
<dbReference type="InterPro" id="IPR049326">
    <property type="entry name" value="Rhodopsin_dom_fungi"/>
</dbReference>
<dbReference type="PANTHER" id="PTHR33048:SF47">
    <property type="entry name" value="INTEGRAL MEMBRANE PROTEIN-RELATED"/>
    <property type="match status" value="1"/>
</dbReference>
<evidence type="ECO:0000256" key="6">
    <source>
        <dbReference type="SAM" id="Phobius"/>
    </source>
</evidence>